<reference evidence="1 2" key="1">
    <citation type="submission" date="2015-06" db="EMBL/GenBank/DDBJ databases">
        <title>Genome sequence of Pseudoalteromonas aliena.</title>
        <authorList>
            <person name="Xie B.-B."/>
            <person name="Rong J.-C."/>
            <person name="Qin Q.-L."/>
            <person name="Zhang Y.-Z."/>
        </authorList>
    </citation>
    <scope>NUCLEOTIDE SEQUENCE [LARGE SCALE GENOMIC DNA]</scope>
    <source>
        <strain evidence="1 2">SW19</strain>
    </source>
</reference>
<protein>
    <submittedName>
        <fullName evidence="1">Uncharacterized protein</fullName>
    </submittedName>
</protein>
<dbReference type="Proteomes" id="UP000648482">
    <property type="component" value="Unassembled WGS sequence"/>
</dbReference>
<comment type="caution">
    <text evidence="1">The sequence shown here is derived from an EMBL/GenBank/DDBJ whole genome shotgun (WGS) entry which is preliminary data.</text>
</comment>
<organism evidence="1 2">
    <name type="scientific">Pseudoalteromonas aliena SW19</name>
    <dbReference type="NCBI Taxonomy" id="1314866"/>
    <lineage>
        <taxon>Bacteria</taxon>
        <taxon>Pseudomonadati</taxon>
        <taxon>Pseudomonadota</taxon>
        <taxon>Gammaproteobacteria</taxon>
        <taxon>Alteromonadales</taxon>
        <taxon>Pseudoalteromonadaceae</taxon>
        <taxon>Pseudoalteromonas</taxon>
    </lineage>
</organism>
<accession>A0ABR9DYE3</accession>
<dbReference type="EMBL" id="AQGU01000025">
    <property type="protein sequence ID" value="MBE0359369.1"/>
    <property type="molecule type" value="Genomic_DNA"/>
</dbReference>
<name>A0ABR9DYE3_9GAMM</name>
<sequence length="77" mass="8821">MVKIQKLRFSREQARRLQLTLGITFIFVDAQLVGVMGKAHNFLCLIISIKPSVFPNSLDLKLTCKLAICWLLKTQFL</sequence>
<keyword evidence="2" id="KW-1185">Reference proteome</keyword>
<gene>
    <name evidence="1" type="ORF">PALI_a0615</name>
</gene>
<proteinExistence type="predicted"/>
<evidence type="ECO:0000313" key="2">
    <source>
        <dbReference type="Proteomes" id="UP000648482"/>
    </source>
</evidence>
<evidence type="ECO:0000313" key="1">
    <source>
        <dbReference type="EMBL" id="MBE0359369.1"/>
    </source>
</evidence>